<feature type="transmembrane region" description="Helical" evidence="1">
    <location>
        <begin position="248"/>
        <end position="265"/>
    </location>
</feature>
<proteinExistence type="predicted"/>
<dbReference type="EMBL" id="FNZZ01000004">
    <property type="protein sequence ID" value="SEL70544.1"/>
    <property type="molecule type" value="Genomic_DNA"/>
</dbReference>
<sequence>MPPTPPARHLSGRHYGLDWLRIGAFALLILYHATLVFVPGHWVIKWPETNPALLVPLAFLTPWRLPLLFAVSGFATRRLLMRSPSLHDFVRGRSKRLLVPLGFGLLVLLVPELWVRAKLAGDPLSLPQYWLHEYWLPDPRYGLGFPAWEHLWFVLYLWVYTMLLALLIAARGSAWVQARVEALTAERRILWLPIALLAAARLSLMFVVPEQHGLFTDWSGHVQYASFLLFGFALGGSPLLWQRIAAHWRVGAPVALLCGCVVAWVEHAYPGSNVPPHAVAAAERAAQVAMAWSMLLILLHVADRWFDRDARWRATLAEAVFPAYLIHHPVIVVTAWTILPLGLSAEAGFAVVVATTIAACTGFYLLARAIPLLRPVAGLGVLPPTPPRHRIVPAE</sequence>
<dbReference type="GO" id="GO:0016747">
    <property type="term" value="F:acyltransferase activity, transferring groups other than amino-acyl groups"/>
    <property type="evidence" value="ECO:0007669"/>
    <property type="project" value="InterPro"/>
</dbReference>
<dbReference type="RefSeq" id="WP_093006754.1">
    <property type="nucleotide sequence ID" value="NZ_FNZZ01000004.1"/>
</dbReference>
<dbReference type="InterPro" id="IPR002656">
    <property type="entry name" value="Acyl_transf_3_dom"/>
</dbReference>
<feature type="transmembrane region" description="Helical" evidence="1">
    <location>
        <begin position="347"/>
        <end position="367"/>
    </location>
</feature>
<evidence type="ECO:0000313" key="3">
    <source>
        <dbReference type="EMBL" id="SEL70544.1"/>
    </source>
</evidence>
<dbReference type="AlphaFoldDB" id="A0A1H7SFR3"/>
<keyword evidence="4" id="KW-1185">Reference proteome</keyword>
<evidence type="ECO:0000256" key="1">
    <source>
        <dbReference type="SAM" id="Phobius"/>
    </source>
</evidence>
<dbReference type="PANTHER" id="PTHR36927">
    <property type="entry name" value="BLR4337 PROTEIN"/>
    <property type="match status" value="1"/>
</dbReference>
<gene>
    <name evidence="3" type="ORF">SAMN05216382_2528</name>
</gene>
<dbReference type="PANTHER" id="PTHR36927:SF3">
    <property type="entry name" value="GLUCANS BIOSYNTHESIS PROTEIN C"/>
    <property type="match status" value="1"/>
</dbReference>
<evidence type="ECO:0000313" key="4">
    <source>
        <dbReference type="Proteomes" id="UP000199214"/>
    </source>
</evidence>
<feature type="transmembrane region" description="Helical" evidence="1">
    <location>
        <begin position="323"/>
        <end position="341"/>
    </location>
</feature>
<dbReference type="OrthoDB" id="9809782at2"/>
<feature type="transmembrane region" description="Helical" evidence="1">
    <location>
        <begin position="54"/>
        <end position="76"/>
    </location>
</feature>
<feature type="transmembrane region" description="Helical" evidence="1">
    <location>
        <begin position="150"/>
        <end position="169"/>
    </location>
</feature>
<keyword evidence="1" id="KW-0472">Membrane</keyword>
<feature type="transmembrane region" description="Helical" evidence="1">
    <location>
        <begin position="20"/>
        <end position="42"/>
    </location>
</feature>
<feature type="domain" description="Acyltransferase 3" evidence="2">
    <location>
        <begin position="15"/>
        <end position="367"/>
    </location>
</feature>
<dbReference type="STRING" id="1855283.SAMN05216382_2528"/>
<dbReference type="Pfam" id="PF01757">
    <property type="entry name" value="Acyl_transf_3"/>
    <property type="match status" value="1"/>
</dbReference>
<feature type="transmembrane region" description="Helical" evidence="1">
    <location>
        <begin position="189"/>
        <end position="209"/>
    </location>
</feature>
<evidence type="ECO:0000259" key="2">
    <source>
        <dbReference type="Pfam" id="PF01757"/>
    </source>
</evidence>
<keyword evidence="3" id="KW-0012">Acyltransferase</keyword>
<keyword evidence="1" id="KW-1133">Transmembrane helix</keyword>
<feature type="transmembrane region" description="Helical" evidence="1">
    <location>
        <begin position="285"/>
        <end position="302"/>
    </location>
</feature>
<accession>A0A1H7SFR3</accession>
<feature type="transmembrane region" description="Helical" evidence="1">
    <location>
        <begin position="97"/>
        <end position="115"/>
    </location>
</feature>
<protein>
    <submittedName>
        <fullName evidence="3">Acyltransferase family protein</fullName>
    </submittedName>
</protein>
<dbReference type="InterPro" id="IPR050623">
    <property type="entry name" value="Glucan_succinyl_AcylTrfase"/>
</dbReference>
<organism evidence="3 4">
    <name type="scientific">Sphingomonas palmae</name>
    <dbReference type="NCBI Taxonomy" id="1855283"/>
    <lineage>
        <taxon>Bacteria</taxon>
        <taxon>Pseudomonadati</taxon>
        <taxon>Pseudomonadota</taxon>
        <taxon>Alphaproteobacteria</taxon>
        <taxon>Sphingomonadales</taxon>
        <taxon>Sphingomonadaceae</taxon>
        <taxon>Sphingomonas</taxon>
    </lineage>
</organism>
<name>A0A1H7SFR3_9SPHN</name>
<dbReference type="Proteomes" id="UP000199214">
    <property type="component" value="Unassembled WGS sequence"/>
</dbReference>
<feature type="transmembrane region" description="Helical" evidence="1">
    <location>
        <begin position="221"/>
        <end position="241"/>
    </location>
</feature>
<keyword evidence="1" id="KW-0812">Transmembrane</keyword>
<reference evidence="4" key="1">
    <citation type="submission" date="2016-10" db="EMBL/GenBank/DDBJ databases">
        <authorList>
            <person name="Varghese N."/>
            <person name="Submissions S."/>
        </authorList>
    </citation>
    <scope>NUCLEOTIDE SEQUENCE [LARGE SCALE GENOMIC DNA]</scope>
    <source>
        <strain evidence="4">JS21-1</strain>
    </source>
</reference>
<keyword evidence="3" id="KW-0808">Transferase</keyword>